<sequence>MIDETSAYCACYSSVTTGKPKGVYYSDRCIYLHTLSIAMSTQLSLNDVVMQTVPMFHSQGWGEWPAAPMVGAKLVFPGNYTIETTGIIVDLMISEGVTFNCGAPAIFMPMLDYIGSLPEKPDFSGLRLISGATEPPLSMMHESGSGFANIGKAGCKCR</sequence>
<keyword evidence="2" id="KW-0436">Ligase</keyword>
<dbReference type="OrthoDB" id="5483897at2"/>
<comment type="similarity">
    <text evidence="1">Belongs to the ATP-dependent AMP-binding enzyme family.</text>
</comment>
<evidence type="ECO:0000256" key="4">
    <source>
        <dbReference type="ARBA" id="ARBA00023098"/>
    </source>
</evidence>
<protein>
    <recommendedName>
        <fullName evidence="5">AMP-dependent synthetase/ligase domain-containing protein</fullName>
    </recommendedName>
</protein>
<evidence type="ECO:0000259" key="5">
    <source>
        <dbReference type="Pfam" id="PF00501"/>
    </source>
</evidence>
<dbReference type="InterPro" id="IPR042099">
    <property type="entry name" value="ANL_N_sf"/>
</dbReference>
<proteinExistence type="inferred from homology"/>
<organism evidence="6 7">
    <name type="scientific">Desulfosarcina alkanivorans</name>
    <dbReference type="NCBI Taxonomy" id="571177"/>
    <lineage>
        <taxon>Bacteria</taxon>
        <taxon>Pseudomonadati</taxon>
        <taxon>Thermodesulfobacteriota</taxon>
        <taxon>Desulfobacteria</taxon>
        <taxon>Desulfobacterales</taxon>
        <taxon>Desulfosarcinaceae</taxon>
        <taxon>Desulfosarcina</taxon>
    </lineage>
</organism>
<reference evidence="6 7" key="1">
    <citation type="submission" date="2019-11" db="EMBL/GenBank/DDBJ databases">
        <title>Comparative genomics of hydrocarbon-degrading Desulfosarcina strains.</title>
        <authorList>
            <person name="Watanabe M."/>
            <person name="Kojima H."/>
            <person name="Fukui M."/>
        </authorList>
    </citation>
    <scope>NUCLEOTIDE SEQUENCE [LARGE SCALE GENOMIC DNA]</scope>
    <source>
        <strain evidence="6 7">PL12</strain>
    </source>
</reference>
<evidence type="ECO:0000256" key="1">
    <source>
        <dbReference type="ARBA" id="ARBA00006432"/>
    </source>
</evidence>
<dbReference type="Gene3D" id="3.40.50.12780">
    <property type="entry name" value="N-terminal domain of ligase-like"/>
    <property type="match status" value="1"/>
</dbReference>
<evidence type="ECO:0000256" key="2">
    <source>
        <dbReference type="ARBA" id="ARBA00022598"/>
    </source>
</evidence>
<dbReference type="PANTHER" id="PTHR43859:SF4">
    <property type="entry name" value="BUTANOATE--COA LIGASE AAE1-RELATED"/>
    <property type="match status" value="1"/>
</dbReference>
<dbReference type="SUPFAM" id="SSF56801">
    <property type="entry name" value="Acetyl-CoA synthetase-like"/>
    <property type="match status" value="1"/>
</dbReference>
<keyword evidence="7" id="KW-1185">Reference proteome</keyword>
<name>A0A5K7YEQ2_9BACT</name>
<dbReference type="Pfam" id="PF00501">
    <property type="entry name" value="AMP-binding"/>
    <property type="match status" value="1"/>
</dbReference>
<evidence type="ECO:0000256" key="3">
    <source>
        <dbReference type="ARBA" id="ARBA00022832"/>
    </source>
</evidence>
<feature type="domain" description="AMP-dependent synthetase/ligase" evidence="5">
    <location>
        <begin position="3"/>
        <end position="141"/>
    </location>
</feature>
<dbReference type="AlphaFoldDB" id="A0A5K7YEQ2"/>
<dbReference type="InterPro" id="IPR000873">
    <property type="entry name" value="AMP-dep_synth/lig_dom"/>
</dbReference>
<dbReference type="GO" id="GO:0006631">
    <property type="term" value="P:fatty acid metabolic process"/>
    <property type="evidence" value="ECO:0007669"/>
    <property type="project" value="UniProtKB-KW"/>
</dbReference>
<keyword evidence="3" id="KW-0276">Fatty acid metabolism</keyword>
<gene>
    <name evidence="6" type="ORF">DSCA_19320</name>
</gene>
<dbReference type="PANTHER" id="PTHR43859">
    <property type="entry name" value="ACYL-ACTIVATING ENZYME"/>
    <property type="match status" value="1"/>
</dbReference>
<evidence type="ECO:0000313" key="6">
    <source>
        <dbReference type="EMBL" id="BBO68002.1"/>
    </source>
</evidence>
<dbReference type="Proteomes" id="UP000427906">
    <property type="component" value="Chromosome"/>
</dbReference>
<accession>A0A5K7YEQ2</accession>
<evidence type="ECO:0000313" key="7">
    <source>
        <dbReference type="Proteomes" id="UP000427906"/>
    </source>
</evidence>
<dbReference type="KEGG" id="dalk:DSCA_19320"/>
<dbReference type="GO" id="GO:0016874">
    <property type="term" value="F:ligase activity"/>
    <property type="evidence" value="ECO:0007669"/>
    <property type="project" value="UniProtKB-KW"/>
</dbReference>
<keyword evidence="4" id="KW-0443">Lipid metabolism</keyword>
<dbReference type="EMBL" id="AP021874">
    <property type="protein sequence ID" value="BBO68002.1"/>
    <property type="molecule type" value="Genomic_DNA"/>
</dbReference>